<proteinExistence type="predicted"/>
<dbReference type="SUPFAM" id="SSF52540">
    <property type="entry name" value="P-loop containing nucleoside triphosphate hydrolases"/>
    <property type="match status" value="1"/>
</dbReference>
<protein>
    <submittedName>
        <fullName evidence="1">Uncharacterized protein</fullName>
    </submittedName>
</protein>
<evidence type="ECO:0000313" key="2">
    <source>
        <dbReference type="Proteomes" id="UP000601435"/>
    </source>
</evidence>
<dbReference type="Gene3D" id="3.40.50.300">
    <property type="entry name" value="P-loop containing nucleotide triphosphate hydrolases"/>
    <property type="match status" value="1"/>
</dbReference>
<evidence type="ECO:0000313" key="1">
    <source>
        <dbReference type="EMBL" id="CAE7271607.1"/>
    </source>
</evidence>
<dbReference type="OrthoDB" id="415861at2759"/>
<dbReference type="InterPro" id="IPR027417">
    <property type="entry name" value="P-loop_NTPase"/>
</dbReference>
<reference evidence="1" key="1">
    <citation type="submission" date="2021-02" db="EMBL/GenBank/DDBJ databases">
        <authorList>
            <person name="Dougan E. K."/>
            <person name="Rhodes N."/>
            <person name="Thang M."/>
            <person name="Chan C."/>
        </authorList>
    </citation>
    <scope>NUCLEOTIDE SEQUENCE</scope>
</reference>
<feature type="non-terminal residue" evidence="1">
    <location>
        <position position="152"/>
    </location>
</feature>
<comment type="caution">
    <text evidence="1">The sequence shown here is derived from an EMBL/GenBank/DDBJ whole genome shotgun (WGS) entry which is preliminary data.</text>
</comment>
<organism evidence="1 2">
    <name type="scientific">Symbiodinium necroappetens</name>
    <dbReference type="NCBI Taxonomy" id="1628268"/>
    <lineage>
        <taxon>Eukaryota</taxon>
        <taxon>Sar</taxon>
        <taxon>Alveolata</taxon>
        <taxon>Dinophyceae</taxon>
        <taxon>Suessiales</taxon>
        <taxon>Symbiodiniaceae</taxon>
        <taxon>Symbiodinium</taxon>
    </lineage>
</organism>
<dbReference type="Proteomes" id="UP000601435">
    <property type="component" value="Unassembled WGS sequence"/>
</dbReference>
<dbReference type="AlphaFoldDB" id="A0A812MKA1"/>
<name>A0A812MKA1_9DINO</name>
<sequence length="152" mass="16889">VCCRGKASPFVQWPLSFIILGFPGCGTTSMIRALEAHKSVSVLRRDRYGRPWNGTEMQALGTLIEAGNRSSMLRFGLSLGRGQRTSHKRLMSDPTAVFDAGKTWALLQVRQAKFLVMLRDPVPLDGLPFSSCLPYVGLFVFGCLYRCDKCKV</sequence>
<keyword evidence="2" id="KW-1185">Reference proteome</keyword>
<accession>A0A812MKA1</accession>
<dbReference type="EMBL" id="CAJNJA010011383">
    <property type="protein sequence ID" value="CAE7271607.1"/>
    <property type="molecule type" value="Genomic_DNA"/>
</dbReference>
<gene>
    <name evidence="1" type="ORF">SNEC2469_LOCUS6515</name>
</gene>